<name>A0AA41FZE8_9EURY</name>
<dbReference type="EMBL" id="JAHQXE010000002">
    <property type="protein sequence ID" value="MBV0901431.1"/>
    <property type="molecule type" value="Genomic_DNA"/>
</dbReference>
<evidence type="ECO:0000256" key="9">
    <source>
        <dbReference type="ARBA" id="ARBA00023157"/>
    </source>
</evidence>
<evidence type="ECO:0000256" key="2">
    <source>
        <dbReference type="ARBA" id="ARBA00007602"/>
    </source>
</evidence>
<dbReference type="Pfam" id="PF02600">
    <property type="entry name" value="DsbB"/>
    <property type="match status" value="1"/>
</dbReference>
<feature type="transmembrane region" description="Helical" evidence="12">
    <location>
        <begin position="118"/>
        <end position="136"/>
    </location>
</feature>
<dbReference type="InterPro" id="IPR003752">
    <property type="entry name" value="DiS_bond_form_DsbB/BdbC"/>
</dbReference>
<feature type="transmembrane region" description="Helical" evidence="12">
    <location>
        <begin position="69"/>
        <end position="88"/>
    </location>
</feature>
<evidence type="ECO:0000256" key="12">
    <source>
        <dbReference type="SAM" id="Phobius"/>
    </source>
</evidence>
<evidence type="ECO:0000256" key="3">
    <source>
        <dbReference type="ARBA" id="ARBA00022448"/>
    </source>
</evidence>
<protein>
    <submittedName>
        <fullName evidence="13">Disulfide bond formation protein B</fullName>
    </submittedName>
</protein>
<keyword evidence="6 12" id="KW-1133">Transmembrane helix</keyword>
<keyword evidence="5" id="KW-0249">Electron transport</keyword>
<gene>
    <name evidence="13" type="ORF">KTS37_06465</name>
</gene>
<dbReference type="AlphaFoldDB" id="A0AA41FZE8"/>
<sequence length="138" mass="14382">MADARRTDLTRPLLAAATVVAAVATVGSLYLSLGLGLTPCRLCWYQRICMYPLVVVLGVATLEDRPAVARTALPLSVLGGTIAAYHSWLQVTQTACGLGAFSCAQVQYRVAGLTVPNLALTAFVLVTALVAAAYAGRS</sequence>
<evidence type="ECO:0000256" key="7">
    <source>
        <dbReference type="ARBA" id="ARBA00023002"/>
    </source>
</evidence>
<evidence type="ECO:0000313" key="14">
    <source>
        <dbReference type="Proteomes" id="UP001166304"/>
    </source>
</evidence>
<evidence type="ECO:0000256" key="6">
    <source>
        <dbReference type="ARBA" id="ARBA00022989"/>
    </source>
</evidence>
<comment type="caution">
    <text evidence="13">The sequence shown here is derived from an EMBL/GenBank/DDBJ whole genome shotgun (WGS) entry which is preliminary data.</text>
</comment>
<dbReference type="PANTHER" id="PTHR43469">
    <property type="entry name" value="DISULFIDE FORMATION PROTEIN-RELATED"/>
    <property type="match status" value="1"/>
</dbReference>
<dbReference type="SUPFAM" id="SSF158442">
    <property type="entry name" value="DsbB-like"/>
    <property type="match status" value="1"/>
</dbReference>
<dbReference type="RefSeq" id="WP_162412643.1">
    <property type="nucleotide sequence ID" value="NZ_JAHQXE010000002.1"/>
</dbReference>
<dbReference type="InterPro" id="IPR023380">
    <property type="entry name" value="DsbB-like_sf"/>
</dbReference>
<evidence type="ECO:0000256" key="8">
    <source>
        <dbReference type="ARBA" id="ARBA00023136"/>
    </source>
</evidence>
<reference evidence="13" key="1">
    <citation type="submission" date="2021-06" db="EMBL/GenBank/DDBJ databases">
        <title>New haloarchaea isolates fom saline soil.</title>
        <authorList>
            <person name="Duran-Viseras A."/>
            <person name="Sanchez-Porro C.S."/>
            <person name="Ventosa A."/>
        </authorList>
    </citation>
    <scope>NUCLEOTIDE SEQUENCE</scope>
    <source>
        <strain evidence="13">JCM 18369</strain>
    </source>
</reference>
<dbReference type="GO" id="GO:0006457">
    <property type="term" value="P:protein folding"/>
    <property type="evidence" value="ECO:0007669"/>
    <property type="project" value="InterPro"/>
</dbReference>
<evidence type="ECO:0000256" key="5">
    <source>
        <dbReference type="ARBA" id="ARBA00022982"/>
    </source>
</evidence>
<evidence type="ECO:0000256" key="11">
    <source>
        <dbReference type="ARBA" id="ARBA00023284"/>
    </source>
</evidence>
<keyword evidence="3" id="KW-0813">Transport</keyword>
<organism evidence="13 14">
    <name type="scientific">Haloarcula salina</name>
    <dbReference type="NCBI Taxonomy" id="1429914"/>
    <lineage>
        <taxon>Archaea</taxon>
        <taxon>Methanobacteriati</taxon>
        <taxon>Methanobacteriota</taxon>
        <taxon>Stenosarchaea group</taxon>
        <taxon>Halobacteria</taxon>
        <taxon>Halobacteriales</taxon>
        <taxon>Haloarculaceae</taxon>
        <taxon>Haloarcula</taxon>
    </lineage>
</organism>
<dbReference type="InterPro" id="IPR012187">
    <property type="entry name" value="Disulphide_bond_form_BdbC"/>
</dbReference>
<comment type="subcellular location">
    <subcellularLocation>
        <location evidence="1">Membrane</location>
        <topology evidence="1">Multi-pass membrane protein</topology>
    </subcellularLocation>
</comment>
<dbReference type="PANTHER" id="PTHR43469:SF1">
    <property type="entry name" value="SPBETA PROPHAGE-DERIVED DISULFIDE BOND FORMATION PROTEIN B"/>
    <property type="match status" value="1"/>
</dbReference>
<dbReference type="GO" id="GO:0015035">
    <property type="term" value="F:protein-disulfide reductase activity"/>
    <property type="evidence" value="ECO:0007669"/>
    <property type="project" value="InterPro"/>
</dbReference>
<dbReference type="GO" id="GO:0016020">
    <property type="term" value="C:membrane"/>
    <property type="evidence" value="ECO:0007669"/>
    <property type="project" value="UniProtKB-SubCell"/>
</dbReference>
<comment type="similarity">
    <text evidence="2">Belongs to the DsbB family. BdbC subfamily.</text>
</comment>
<dbReference type="Gene3D" id="1.20.1550.10">
    <property type="entry name" value="DsbB-like"/>
    <property type="match status" value="1"/>
</dbReference>
<evidence type="ECO:0000256" key="1">
    <source>
        <dbReference type="ARBA" id="ARBA00004141"/>
    </source>
</evidence>
<keyword evidence="9" id="KW-1015">Disulfide bond</keyword>
<accession>A0AA41FZE8</accession>
<keyword evidence="8 12" id="KW-0472">Membrane</keyword>
<dbReference type="Proteomes" id="UP001166304">
    <property type="component" value="Unassembled WGS sequence"/>
</dbReference>
<feature type="transmembrane region" description="Helical" evidence="12">
    <location>
        <begin position="12"/>
        <end position="32"/>
    </location>
</feature>
<evidence type="ECO:0000313" key="13">
    <source>
        <dbReference type="EMBL" id="MBV0901431.1"/>
    </source>
</evidence>
<keyword evidence="11" id="KW-0676">Redox-active center</keyword>
<keyword evidence="10" id="KW-0143">Chaperone</keyword>
<keyword evidence="7" id="KW-0560">Oxidoreductase</keyword>
<keyword evidence="14" id="KW-1185">Reference proteome</keyword>
<evidence type="ECO:0000256" key="4">
    <source>
        <dbReference type="ARBA" id="ARBA00022692"/>
    </source>
</evidence>
<keyword evidence="4 12" id="KW-0812">Transmembrane</keyword>
<evidence type="ECO:0000256" key="10">
    <source>
        <dbReference type="ARBA" id="ARBA00023186"/>
    </source>
</evidence>
<proteinExistence type="inferred from homology"/>